<keyword evidence="1" id="KW-0677">Repeat</keyword>
<dbReference type="GO" id="GO:0003723">
    <property type="term" value="F:RNA binding"/>
    <property type="evidence" value="ECO:0007669"/>
    <property type="project" value="InterPro"/>
</dbReference>
<comment type="caution">
    <text evidence="3">The sequence shown here is derived from an EMBL/GenBank/DDBJ whole genome shotgun (WGS) entry which is preliminary data.</text>
</comment>
<dbReference type="InterPro" id="IPR002885">
    <property type="entry name" value="PPR_rpt"/>
</dbReference>
<dbReference type="PROSITE" id="PS51375">
    <property type="entry name" value="PPR"/>
    <property type="match status" value="1"/>
</dbReference>
<dbReference type="OrthoDB" id="185373at2759"/>
<evidence type="ECO:0000313" key="5">
    <source>
        <dbReference type="Proteomes" id="UP000541444"/>
    </source>
</evidence>
<dbReference type="Gene3D" id="1.25.40.10">
    <property type="entry name" value="Tetratricopeptide repeat domain"/>
    <property type="match status" value="1"/>
</dbReference>
<evidence type="ECO:0000313" key="4">
    <source>
        <dbReference type="EMBL" id="KAF6166692.1"/>
    </source>
</evidence>
<dbReference type="PANTHER" id="PTHR47926">
    <property type="entry name" value="PENTATRICOPEPTIDE REPEAT-CONTAINING PROTEIN"/>
    <property type="match status" value="1"/>
</dbReference>
<evidence type="ECO:0000256" key="1">
    <source>
        <dbReference type="ARBA" id="ARBA00022737"/>
    </source>
</evidence>
<evidence type="ECO:0000256" key="2">
    <source>
        <dbReference type="PROSITE-ProRule" id="PRU00708"/>
    </source>
</evidence>
<dbReference type="InterPro" id="IPR011990">
    <property type="entry name" value="TPR-like_helical_dom_sf"/>
</dbReference>
<accession>A0A7J7M2G9</accession>
<gene>
    <name evidence="4" type="ORF">GIB67_005554</name>
    <name evidence="3" type="ORF">GIB67_042441</name>
</gene>
<dbReference type="GO" id="GO:0009451">
    <property type="term" value="P:RNA modification"/>
    <property type="evidence" value="ECO:0007669"/>
    <property type="project" value="InterPro"/>
</dbReference>
<evidence type="ECO:0000313" key="3">
    <source>
        <dbReference type="EMBL" id="KAF6149020.1"/>
    </source>
</evidence>
<protein>
    <recommendedName>
        <fullName evidence="6">Pentatricopeptide repeat-containing protein</fullName>
    </recommendedName>
</protein>
<dbReference type="NCBIfam" id="TIGR00756">
    <property type="entry name" value="PPR"/>
    <property type="match status" value="1"/>
</dbReference>
<organism evidence="3 5">
    <name type="scientific">Kingdonia uniflora</name>
    <dbReference type="NCBI Taxonomy" id="39325"/>
    <lineage>
        <taxon>Eukaryota</taxon>
        <taxon>Viridiplantae</taxon>
        <taxon>Streptophyta</taxon>
        <taxon>Embryophyta</taxon>
        <taxon>Tracheophyta</taxon>
        <taxon>Spermatophyta</taxon>
        <taxon>Magnoliopsida</taxon>
        <taxon>Ranunculales</taxon>
        <taxon>Circaeasteraceae</taxon>
        <taxon>Kingdonia</taxon>
    </lineage>
</organism>
<evidence type="ECO:0008006" key="6">
    <source>
        <dbReference type="Google" id="ProtNLM"/>
    </source>
</evidence>
<keyword evidence="5" id="KW-1185">Reference proteome</keyword>
<dbReference type="Proteomes" id="UP000541444">
    <property type="component" value="Unassembled WGS sequence"/>
</dbReference>
<dbReference type="InterPro" id="IPR046960">
    <property type="entry name" value="PPR_At4g14850-like_plant"/>
</dbReference>
<dbReference type="EMBL" id="JACGCM010001815">
    <property type="protein sequence ID" value="KAF6149020.1"/>
    <property type="molecule type" value="Genomic_DNA"/>
</dbReference>
<dbReference type="EMBL" id="JACGCM010000786">
    <property type="protein sequence ID" value="KAF6166692.1"/>
    <property type="molecule type" value="Genomic_DNA"/>
</dbReference>
<proteinExistence type="predicted"/>
<feature type="repeat" description="PPR" evidence="2">
    <location>
        <begin position="1"/>
        <end position="28"/>
    </location>
</feature>
<reference evidence="3 5" key="1">
    <citation type="journal article" date="2020" name="IScience">
        <title>Genome Sequencing of the Endangered Kingdonia uniflora (Circaeasteraceae, Ranunculales) Reveals Potential Mechanisms of Evolutionary Specialization.</title>
        <authorList>
            <person name="Sun Y."/>
            <person name="Deng T."/>
            <person name="Zhang A."/>
            <person name="Moore M.J."/>
            <person name="Landis J.B."/>
            <person name="Lin N."/>
            <person name="Zhang H."/>
            <person name="Zhang X."/>
            <person name="Huang J."/>
            <person name="Zhang X."/>
            <person name="Sun H."/>
            <person name="Wang H."/>
        </authorList>
    </citation>
    <scope>NUCLEOTIDE SEQUENCE [LARGE SCALE GENOMIC DNA]</scope>
    <source>
        <strain evidence="3">TB1705</strain>
        <tissue evidence="3">Leaf</tissue>
    </source>
</reference>
<sequence>MITGFAIHGCGREALDLFSAMEKSGLKPNVITFTGVLTACSYSGLVDEGKFVFEKMKRVYSIAPTIVVDLLG</sequence>
<dbReference type="Pfam" id="PF13041">
    <property type="entry name" value="PPR_2"/>
    <property type="match status" value="1"/>
</dbReference>
<dbReference type="AlphaFoldDB" id="A0A7J7M2G9"/>
<name>A0A7J7M2G9_9MAGN</name>